<protein>
    <submittedName>
        <fullName evidence="1">Uncharacterized protein</fullName>
    </submittedName>
</protein>
<dbReference type="AlphaFoldDB" id="A0A0E9UTT9"/>
<dbReference type="EMBL" id="GBXM01039318">
    <property type="protein sequence ID" value="JAH69259.1"/>
    <property type="molecule type" value="Transcribed_RNA"/>
</dbReference>
<proteinExistence type="predicted"/>
<organism evidence="1">
    <name type="scientific">Anguilla anguilla</name>
    <name type="common">European freshwater eel</name>
    <name type="synonym">Muraena anguilla</name>
    <dbReference type="NCBI Taxonomy" id="7936"/>
    <lineage>
        <taxon>Eukaryota</taxon>
        <taxon>Metazoa</taxon>
        <taxon>Chordata</taxon>
        <taxon>Craniata</taxon>
        <taxon>Vertebrata</taxon>
        <taxon>Euteleostomi</taxon>
        <taxon>Actinopterygii</taxon>
        <taxon>Neopterygii</taxon>
        <taxon>Teleostei</taxon>
        <taxon>Anguilliformes</taxon>
        <taxon>Anguillidae</taxon>
        <taxon>Anguilla</taxon>
    </lineage>
</organism>
<reference evidence="1" key="1">
    <citation type="submission" date="2014-11" db="EMBL/GenBank/DDBJ databases">
        <authorList>
            <person name="Amaro Gonzalez C."/>
        </authorList>
    </citation>
    <scope>NUCLEOTIDE SEQUENCE</scope>
</reference>
<name>A0A0E9UTT9_ANGAN</name>
<accession>A0A0E9UTT9</accession>
<reference evidence="1" key="2">
    <citation type="journal article" date="2015" name="Fish Shellfish Immunol.">
        <title>Early steps in the European eel (Anguilla anguilla)-Vibrio vulnificus interaction in the gills: Role of the RtxA13 toxin.</title>
        <authorList>
            <person name="Callol A."/>
            <person name="Pajuelo D."/>
            <person name="Ebbesson L."/>
            <person name="Teles M."/>
            <person name="MacKenzie S."/>
            <person name="Amaro C."/>
        </authorList>
    </citation>
    <scope>NUCLEOTIDE SEQUENCE</scope>
</reference>
<sequence>MKVSIEMHAIMLQKYLKTDGQRLGISWYVWNLRQVYIN</sequence>
<evidence type="ECO:0000313" key="1">
    <source>
        <dbReference type="EMBL" id="JAH69259.1"/>
    </source>
</evidence>